<evidence type="ECO:0000256" key="3">
    <source>
        <dbReference type="ARBA" id="ARBA00022737"/>
    </source>
</evidence>
<accession>A0A553PC87</accession>
<dbReference type="InterPro" id="IPR036322">
    <property type="entry name" value="WD40_repeat_dom_sf"/>
</dbReference>
<evidence type="ECO:0000256" key="2">
    <source>
        <dbReference type="ARBA" id="ARBA00022574"/>
    </source>
</evidence>
<organism evidence="4 5">
    <name type="scientific">Tigriopus californicus</name>
    <name type="common">Marine copepod</name>
    <dbReference type="NCBI Taxonomy" id="6832"/>
    <lineage>
        <taxon>Eukaryota</taxon>
        <taxon>Metazoa</taxon>
        <taxon>Ecdysozoa</taxon>
        <taxon>Arthropoda</taxon>
        <taxon>Crustacea</taxon>
        <taxon>Multicrustacea</taxon>
        <taxon>Hexanauplia</taxon>
        <taxon>Copepoda</taxon>
        <taxon>Harpacticoida</taxon>
        <taxon>Harpacticidae</taxon>
        <taxon>Tigriopus</taxon>
    </lineage>
</organism>
<dbReference type="Proteomes" id="UP000318571">
    <property type="component" value="Chromosome 2"/>
</dbReference>
<name>A0A553PC87_TIGCA</name>
<keyword evidence="3" id="KW-0677">Repeat</keyword>
<dbReference type="GO" id="GO:0060294">
    <property type="term" value="P:cilium movement involved in cell motility"/>
    <property type="evidence" value="ECO:0007669"/>
    <property type="project" value="TreeGrafter"/>
</dbReference>
<dbReference type="EMBL" id="VCGU01000005">
    <property type="protein sequence ID" value="TRY75280.1"/>
    <property type="molecule type" value="Genomic_DNA"/>
</dbReference>
<sequence>AIPVVLHYIEDPLFTDVAWSLTQPHRILFSDEKGTVQVWDIRSRKSEPFQSQDISGRTINALTPFNYQNSDNQLVHYLSVGDETGTVHVLEIPKHLNETYPEEVDDLKDLIETEVIRIRDREKLQADKKLA</sequence>
<dbReference type="STRING" id="6832.A0A553PC87"/>
<keyword evidence="5" id="KW-1185">Reference proteome</keyword>
<protein>
    <submittedName>
        <fullName evidence="4">Uncharacterized protein</fullName>
    </submittedName>
</protein>
<dbReference type="InterPro" id="IPR015943">
    <property type="entry name" value="WD40/YVTN_repeat-like_dom_sf"/>
</dbReference>
<evidence type="ECO:0000313" key="5">
    <source>
        <dbReference type="Proteomes" id="UP000318571"/>
    </source>
</evidence>
<dbReference type="GO" id="GO:0045504">
    <property type="term" value="F:dynein heavy chain binding"/>
    <property type="evidence" value="ECO:0007669"/>
    <property type="project" value="TreeGrafter"/>
</dbReference>
<dbReference type="SUPFAM" id="SSF50978">
    <property type="entry name" value="WD40 repeat-like"/>
    <property type="match status" value="1"/>
</dbReference>
<dbReference type="Gene3D" id="2.130.10.10">
    <property type="entry name" value="YVTN repeat-like/Quinoprotein amine dehydrogenase"/>
    <property type="match status" value="1"/>
</dbReference>
<keyword evidence="2" id="KW-0853">WD repeat</keyword>
<dbReference type="PANTHER" id="PTHR12442">
    <property type="entry name" value="DYNEIN INTERMEDIATE CHAIN"/>
    <property type="match status" value="1"/>
</dbReference>
<dbReference type="GO" id="GO:0045503">
    <property type="term" value="F:dynein light chain binding"/>
    <property type="evidence" value="ECO:0007669"/>
    <property type="project" value="TreeGrafter"/>
</dbReference>
<dbReference type="GO" id="GO:0036159">
    <property type="term" value="P:inner dynein arm assembly"/>
    <property type="evidence" value="ECO:0007669"/>
    <property type="project" value="TreeGrafter"/>
</dbReference>
<evidence type="ECO:0000256" key="1">
    <source>
        <dbReference type="ARBA" id="ARBA00022490"/>
    </source>
</evidence>
<reference evidence="4 5" key="1">
    <citation type="journal article" date="2018" name="Nat. Ecol. Evol.">
        <title>Genomic signatures of mitonuclear coevolution across populations of Tigriopus californicus.</title>
        <authorList>
            <person name="Barreto F.S."/>
            <person name="Watson E.T."/>
            <person name="Lima T.G."/>
            <person name="Willett C.S."/>
            <person name="Edmands S."/>
            <person name="Li W."/>
            <person name="Burton R.S."/>
        </authorList>
    </citation>
    <scope>NUCLEOTIDE SEQUENCE [LARGE SCALE GENOMIC DNA]</scope>
    <source>
        <strain evidence="4 5">San Diego</strain>
    </source>
</reference>
<dbReference type="GO" id="GO:0036156">
    <property type="term" value="C:inner dynein arm"/>
    <property type="evidence" value="ECO:0007669"/>
    <property type="project" value="TreeGrafter"/>
</dbReference>
<keyword evidence="1" id="KW-0963">Cytoplasm</keyword>
<feature type="non-terminal residue" evidence="4">
    <location>
        <position position="1"/>
    </location>
</feature>
<evidence type="ECO:0000313" key="4">
    <source>
        <dbReference type="EMBL" id="TRY75280.1"/>
    </source>
</evidence>
<gene>
    <name evidence="4" type="ORF">TCAL_00686</name>
</gene>
<dbReference type="PANTHER" id="PTHR12442:SF5">
    <property type="entry name" value="DYNEIN AXONEMAL INTERMEDIATE CHAIN 3"/>
    <property type="match status" value="1"/>
</dbReference>
<dbReference type="AlphaFoldDB" id="A0A553PC87"/>
<feature type="non-terminal residue" evidence="4">
    <location>
        <position position="131"/>
    </location>
</feature>
<comment type="caution">
    <text evidence="4">The sequence shown here is derived from an EMBL/GenBank/DDBJ whole genome shotgun (WGS) entry which is preliminary data.</text>
</comment>
<dbReference type="InterPro" id="IPR050687">
    <property type="entry name" value="Dynein_IC"/>
</dbReference>
<proteinExistence type="predicted"/>